<dbReference type="EMBL" id="JABBVZ010000048">
    <property type="protein sequence ID" value="NMP23344.1"/>
    <property type="molecule type" value="Genomic_DNA"/>
</dbReference>
<reference evidence="7 8" key="1">
    <citation type="submission" date="2020-04" db="EMBL/GenBank/DDBJ databases">
        <authorList>
            <person name="Zhang R."/>
            <person name="Schippers A."/>
        </authorList>
    </citation>
    <scope>NUCLEOTIDE SEQUENCE [LARGE SCALE GENOMIC DNA]</scope>
    <source>
        <strain evidence="7 8">DSM 109850</strain>
    </source>
</reference>
<dbReference type="GO" id="GO:0003677">
    <property type="term" value="F:DNA binding"/>
    <property type="evidence" value="ECO:0007669"/>
    <property type="project" value="InterPro"/>
</dbReference>
<name>A0A7Y0Q4K9_9FIRM</name>
<dbReference type="InterPro" id="IPR039425">
    <property type="entry name" value="RNA_pol_sigma-70-like"/>
</dbReference>
<dbReference type="InterPro" id="IPR014284">
    <property type="entry name" value="RNA_pol_sigma-70_dom"/>
</dbReference>
<dbReference type="AlphaFoldDB" id="A0A7Y0Q4K9"/>
<keyword evidence="8" id="KW-1185">Reference proteome</keyword>
<dbReference type="Gene3D" id="1.10.10.10">
    <property type="entry name" value="Winged helix-like DNA-binding domain superfamily/Winged helix DNA-binding domain"/>
    <property type="match status" value="1"/>
</dbReference>
<dbReference type="NCBIfam" id="TIGR02937">
    <property type="entry name" value="sigma70-ECF"/>
    <property type="match status" value="1"/>
</dbReference>
<dbReference type="PANTHER" id="PTHR43133:SF62">
    <property type="entry name" value="RNA POLYMERASE SIGMA FACTOR SIGZ"/>
    <property type="match status" value="1"/>
</dbReference>
<dbReference type="InterPro" id="IPR036388">
    <property type="entry name" value="WH-like_DNA-bd_sf"/>
</dbReference>
<gene>
    <name evidence="7" type="ORF">HIJ39_13445</name>
</gene>
<comment type="caution">
    <text evidence="7">The sequence shown here is derived from an EMBL/GenBank/DDBJ whole genome shotgun (WGS) entry which is preliminary data.</text>
</comment>
<accession>A0A7Y0Q4K9</accession>
<evidence type="ECO:0000313" key="7">
    <source>
        <dbReference type="EMBL" id="NMP23344.1"/>
    </source>
</evidence>
<dbReference type="InterPro" id="IPR013325">
    <property type="entry name" value="RNA_pol_sigma_r2"/>
</dbReference>
<dbReference type="InterPro" id="IPR013324">
    <property type="entry name" value="RNA_pol_sigma_r3/r4-like"/>
</dbReference>
<dbReference type="CDD" id="cd06171">
    <property type="entry name" value="Sigma70_r4"/>
    <property type="match status" value="1"/>
</dbReference>
<feature type="domain" description="RNA polymerase sigma factor 70 region 4 type 2" evidence="6">
    <location>
        <begin position="124"/>
        <end position="176"/>
    </location>
</feature>
<evidence type="ECO:0000313" key="8">
    <source>
        <dbReference type="Proteomes" id="UP000533476"/>
    </source>
</evidence>
<dbReference type="Pfam" id="PF04542">
    <property type="entry name" value="Sigma70_r2"/>
    <property type="match status" value="1"/>
</dbReference>
<evidence type="ECO:0000259" key="5">
    <source>
        <dbReference type="Pfam" id="PF04542"/>
    </source>
</evidence>
<keyword evidence="3" id="KW-0731">Sigma factor</keyword>
<organism evidence="7 8">
    <name type="scientific">Sulfobacillus harzensis</name>
    <dbReference type="NCBI Taxonomy" id="2729629"/>
    <lineage>
        <taxon>Bacteria</taxon>
        <taxon>Bacillati</taxon>
        <taxon>Bacillota</taxon>
        <taxon>Clostridia</taxon>
        <taxon>Eubacteriales</taxon>
        <taxon>Clostridiales Family XVII. Incertae Sedis</taxon>
        <taxon>Sulfobacillus</taxon>
    </lineage>
</organism>
<keyword evidence="4" id="KW-0804">Transcription</keyword>
<dbReference type="Pfam" id="PF08281">
    <property type="entry name" value="Sigma70_r4_2"/>
    <property type="match status" value="1"/>
</dbReference>
<protein>
    <submittedName>
        <fullName evidence="7">Sigma-70 family RNA polymerase sigma factor</fullName>
    </submittedName>
</protein>
<dbReference type="SUPFAM" id="SSF88946">
    <property type="entry name" value="Sigma2 domain of RNA polymerase sigma factors"/>
    <property type="match status" value="1"/>
</dbReference>
<dbReference type="GO" id="GO:0016987">
    <property type="term" value="F:sigma factor activity"/>
    <property type="evidence" value="ECO:0007669"/>
    <property type="project" value="UniProtKB-KW"/>
</dbReference>
<dbReference type="Proteomes" id="UP000533476">
    <property type="component" value="Unassembled WGS sequence"/>
</dbReference>
<evidence type="ECO:0000256" key="3">
    <source>
        <dbReference type="ARBA" id="ARBA00023082"/>
    </source>
</evidence>
<comment type="similarity">
    <text evidence="1">Belongs to the sigma-70 factor family. ECF subfamily.</text>
</comment>
<dbReference type="InterPro" id="IPR007627">
    <property type="entry name" value="RNA_pol_sigma70_r2"/>
</dbReference>
<evidence type="ECO:0000256" key="1">
    <source>
        <dbReference type="ARBA" id="ARBA00010641"/>
    </source>
</evidence>
<dbReference type="InterPro" id="IPR013249">
    <property type="entry name" value="RNA_pol_sigma70_r4_t2"/>
</dbReference>
<dbReference type="SUPFAM" id="SSF88659">
    <property type="entry name" value="Sigma3 and sigma4 domains of RNA polymerase sigma factors"/>
    <property type="match status" value="1"/>
</dbReference>
<dbReference type="GO" id="GO:0006352">
    <property type="term" value="P:DNA-templated transcription initiation"/>
    <property type="evidence" value="ECO:0007669"/>
    <property type="project" value="InterPro"/>
</dbReference>
<proteinExistence type="inferred from homology"/>
<evidence type="ECO:0000256" key="4">
    <source>
        <dbReference type="ARBA" id="ARBA00023163"/>
    </source>
</evidence>
<feature type="domain" description="RNA polymerase sigma-70 region 2" evidence="5">
    <location>
        <begin position="28"/>
        <end position="92"/>
    </location>
</feature>
<evidence type="ECO:0000256" key="2">
    <source>
        <dbReference type="ARBA" id="ARBA00023015"/>
    </source>
</evidence>
<keyword evidence="2" id="KW-0805">Transcription regulation</keyword>
<evidence type="ECO:0000259" key="6">
    <source>
        <dbReference type="Pfam" id="PF08281"/>
    </source>
</evidence>
<sequence>MPKSPRIPSAGDLMHRVATGEWDALKELYQRFSPGVYQLARRRLNDDRMAEDVVQEVFMRIWHHASKWDPDRGSVDTWILVMTRHVVYDHLRTIPPGGLDVVGKAISEQFADPDDGISDVLEADALRHLLQGLSPEQRQVIRLVYVEGMTTKAVAERLNIPLGTVKSRLRLALDHLRRELEKEAHSDGAL</sequence>
<dbReference type="RefSeq" id="WP_169100532.1">
    <property type="nucleotide sequence ID" value="NZ_JABBVZ010000048.1"/>
</dbReference>
<dbReference type="Gene3D" id="1.10.1740.10">
    <property type="match status" value="1"/>
</dbReference>
<dbReference type="PANTHER" id="PTHR43133">
    <property type="entry name" value="RNA POLYMERASE ECF-TYPE SIGMA FACTO"/>
    <property type="match status" value="1"/>
</dbReference>